<dbReference type="RefSeq" id="WP_117154072.1">
    <property type="nucleotide sequence ID" value="NZ_BMLG01000006.1"/>
</dbReference>
<evidence type="ECO:0000313" key="4">
    <source>
        <dbReference type="Proteomes" id="UP000618460"/>
    </source>
</evidence>
<accession>A0A917WUS7</accession>
<organism evidence="3 4">
    <name type="scientific">Paraliobacillus quinghaiensis</name>
    <dbReference type="NCBI Taxonomy" id="470815"/>
    <lineage>
        <taxon>Bacteria</taxon>
        <taxon>Bacillati</taxon>
        <taxon>Bacillota</taxon>
        <taxon>Bacilli</taxon>
        <taxon>Bacillales</taxon>
        <taxon>Bacillaceae</taxon>
        <taxon>Paraliobacillus</taxon>
    </lineage>
</organism>
<sequence length="127" mass="14043">MIHEEKGQSIVEFVLVIPILLLLLIGIVDIGRLTFVYASLHFAGQESVRVAGLGGTDEKITNRAYESFFVGDPTELNINPSLLPGERKSGEYITVTLEYPYTPLTPFVSSLFSEPINLTVDSTIRIE</sequence>
<name>A0A917WUS7_9BACI</name>
<proteinExistence type="predicted"/>
<protein>
    <recommendedName>
        <fullName evidence="2">TadE-like domain-containing protein</fullName>
    </recommendedName>
</protein>
<evidence type="ECO:0000256" key="1">
    <source>
        <dbReference type="SAM" id="Phobius"/>
    </source>
</evidence>
<dbReference type="OrthoDB" id="1683505at2"/>
<dbReference type="EMBL" id="BMLG01000006">
    <property type="protein sequence ID" value="GGM30632.1"/>
    <property type="molecule type" value="Genomic_DNA"/>
</dbReference>
<feature type="domain" description="TadE-like" evidence="2">
    <location>
        <begin position="7"/>
        <end position="49"/>
    </location>
</feature>
<keyword evidence="1" id="KW-0472">Membrane</keyword>
<gene>
    <name evidence="3" type="ORF">GCM10011351_15960</name>
</gene>
<reference evidence="3" key="1">
    <citation type="journal article" date="2014" name="Int. J. Syst. Evol. Microbiol.">
        <title>Complete genome sequence of Corynebacterium casei LMG S-19264T (=DSM 44701T), isolated from a smear-ripened cheese.</title>
        <authorList>
            <consortium name="US DOE Joint Genome Institute (JGI-PGF)"/>
            <person name="Walter F."/>
            <person name="Albersmeier A."/>
            <person name="Kalinowski J."/>
            <person name="Ruckert C."/>
        </authorList>
    </citation>
    <scope>NUCLEOTIDE SEQUENCE</scope>
    <source>
        <strain evidence="3">CGMCC 1.6333</strain>
    </source>
</reference>
<dbReference type="InterPro" id="IPR012495">
    <property type="entry name" value="TadE-like_dom"/>
</dbReference>
<dbReference type="AlphaFoldDB" id="A0A917WUS7"/>
<reference evidence="3" key="2">
    <citation type="submission" date="2020-09" db="EMBL/GenBank/DDBJ databases">
        <authorList>
            <person name="Sun Q."/>
            <person name="Zhou Y."/>
        </authorList>
    </citation>
    <scope>NUCLEOTIDE SEQUENCE</scope>
    <source>
        <strain evidence="3">CGMCC 1.6333</strain>
    </source>
</reference>
<keyword evidence="4" id="KW-1185">Reference proteome</keyword>
<dbReference type="Pfam" id="PF07811">
    <property type="entry name" value="TadE"/>
    <property type="match status" value="1"/>
</dbReference>
<keyword evidence="1" id="KW-1133">Transmembrane helix</keyword>
<feature type="transmembrane region" description="Helical" evidence="1">
    <location>
        <begin position="13"/>
        <end position="31"/>
    </location>
</feature>
<keyword evidence="1" id="KW-0812">Transmembrane</keyword>
<dbReference type="Proteomes" id="UP000618460">
    <property type="component" value="Unassembled WGS sequence"/>
</dbReference>
<evidence type="ECO:0000259" key="2">
    <source>
        <dbReference type="Pfam" id="PF07811"/>
    </source>
</evidence>
<evidence type="ECO:0000313" key="3">
    <source>
        <dbReference type="EMBL" id="GGM30632.1"/>
    </source>
</evidence>
<comment type="caution">
    <text evidence="3">The sequence shown here is derived from an EMBL/GenBank/DDBJ whole genome shotgun (WGS) entry which is preliminary data.</text>
</comment>